<evidence type="ECO:0000313" key="1">
    <source>
        <dbReference type="EMBL" id="HJG85632.1"/>
    </source>
</evidence>
<reference evidence="1" key="1">
    <citation type="journal article" date="2021" name="PeerJ">
        <title>Extensive microbial diversity within the chicken gut microbiome revealed by metagenomics and culture.</title>
        <authorList>
            <person name="Gilroy R."/>
            <person name="Ravi A."/>
            <person name="Getino M."/>
            <person name="Pursley I."/>
            <person name="Horton D.L."/>
            <person name="Alikhan N.F."/>
            <person name="Baker D."/>
            <person name="Gharbi K."/>
            <person name="Hall N."/>
            <person name="Watson M."/>
            <person name="Adriaenssens E.M."/>
            <person name="Foster-Nyarko E."/>
            <person name="Jarju S."/>
            <person name="Secka A."/>
            <person name="Antonio M."/>
            <person name="Oren A."/>
            <person name="Chaudhuri R.R."/>
            <person name="La Ragione R."/>
            <person name="Hildebrand F."/>
            <person name="Pallen M.J."/>
        </authorList>
    </citation>
    <scope>NUCLEOTIDE SEQUENCE</scope>
    <source>
        <strain evidence="1">CHK179-5677</strain>
    </source>
</reference>
<protein>
    <submittedName>
        <fullName evidence="1">Uncharacterized protein</fullName>
    </submittedName>
</protein>
<comment type="caution">
    <text evidence="1">The sequence shown here is derived from an EMBL/GenBank/DDBJ whole genome shotgun (WGS) entry which is preliminary data.</text>
</comment>
<sequence length="313" mass="36642">MNHNIQNSSPDGWCRCEKKEDTFAQRSDLYVEAFLPDGWWLQYGRLDQPESDRFLYLMGWCIRCRGRMRSGVSIPGELTGDDLLEYIYNQMRRYRPYSAGSRETGSYATGYFSGRTAWYREQDDLPLMDYNKQFLSLFHWEDQKTVWDWLDEHHREEPYIRPRRDRKSTLLKAILERARADGSISEIEPILDYYLPNPGEPNSPDRDTYLTDYEFDIVPSIAFGSNEGIYVDVYLVGKFDGTDCRRTCLATFKTLDTSLDACRKMGELCGILMYHGTRYVDQNIHRYTPQQVLEAEYARKLAVADTGKEGEKT</sequence>
<evidence type="ECO:0000313" key="2">
    <source>
        <dbReference type="Proteomes" id="UP000760668"/>
    </source>
</evidence>
<reference evidence="1" key="2">
    <citation type="submission" date="2021-09" db="EMBL/GenBank/DDBJ databases">
        <authorList>
            <person name="Gilroy R."/>
        </authorList>
    </citation>
    <scope>NUCLEOTIDE SEQUENCE</scope>
    <source>
        <strain evidence="1">CHK179-5677</strain>
    </source>
</reference>
<name>A0A921MK05_9FIRM</name>
<dbReference type="EMBL" id="DYUC01000011">
    <property type="protein sequence ID" value="HJG85632.1"/>
    <property type="molecule type" value="Genomic_DNA"/>
</dbReference>
<dbReference type="Proteomes" id="UP000760668">
    <property type="component" value="Unassembled WGS sequence"/>
</dbReference>
<dbReference type="RefSeq" id="WP_304247236.1">
    <property type="nucleotide sequence ID" value="NZ_DYUC01000011.1"/>
</dbReference>
<accession>A0A921MK05</accession>
<dbReference type="AlphaFoldDB" id="A0A921MK05"/>
<organism evidence="1 2">
    <name type="scientific">Pseudoflavonifractor capillosus</name>
    <dbReference type="NCBI Taxonomy" id="106588"/>
    <lineage>
        <taxon>Bacteria</taxon>
        <taxon>Bacillati</taxon>
        <taxon>Bacillota</taxon>
        <taxon>Clostridia</taxon>
        <taxon>Eubacteriales</taxon>
        <taxon>Oscillospiraceae</taxon>
        <taxon>Pseudoflavonifractor</taxon>
    </lineage>
</organism>
<gene>
    <name evidence="1" type="ORF">K8V01_01175</name>
</gene>
<proteinExistence type="predicted"/>